<dbReference type="EMBL" id="LLZZ01000020">
    <property type="protein sequence ID" value="KTB12531.1"/>
    <property type="molecule type" value="Genomic_DNA"/>
</dbReference>
<name>A0A0W0CP71_CANGB</name>
<proteinExistence type="predicted"/>
<dbReference type="VEuPathDB" id="FungiDB:GVI51_L02321"/>
<dbReference type="VEuPathDB" id="FungiDB:B1J91_L02541g"/>
<evidence type="ECO:0000313" key="2">
    <source>
        <dbReference type="EMBL" id="KTB01198.1"/>
    </source>
</evidence>
<evidence type="ECO:0000256" key="1">
    <source>
        <dbReference type="SAM" id="MobiDB-lite"/>
    </source>
</evidence>
<dbReference type="Proteomes" id="UP000054886">
    <property type="component" value="Unassembled WGS sequence"/>
</dbReference>
<reference evidence="2 4" key="1">
    <citation type="submission" date="2015-10" db="EMBL/GenBank/DDBJ databases">
        <title>Draft genomes sequences of Candida glabrata isolates 1A, 1B, 2A, 2B, 3A and 3B.</title>
        <authorList>
            <person name="Haavelsrud O.E."/>
            <person name="Gaustad P."/>
        </authorList>
    </citation>
    <scope>NUCLEOTIDE SEQUENCE [LARGE SCALE GENOMIC DNA]</scope>
    <source>
        <strain evidence="2">910700640</strain>
    </source>
</reference>
<accession>A0A0W0CP71</accession>
<dbReference type="VEuPathDB" id="FungiDB:CAGL0L02541g"/>
<dbReference type="AlphaFoldDB" id="A0A0W0CP71"/>
<dbReference type="VEuPathDB" id="FungiDB:GWK60_L06435"/>
<comment type="caution">
    <text evidence="2">The sequence shown here is derived from an EMBL/GenBank/DDBJ whole genome shotgun (WGS) entry which is preliminary data.</text>
</comment>
<protein>
    <submittedName>
        <fullName evidence="2">Uncharacterized protein</fullName>
    </submittedName>
</protein>
<feature type="compositionally biased region" description="Basic and acidic residues" evidence="1">
    <location>
        <begin position="22"/>
        <end position="77"/>
    </location>
</feature>
<evidence type="ECO:0000313" key="3">
    <source>
        <dbReference type="EMBL" id="KTB12531.1"/>
    </source>
</evidence>
<feature type="region of interest" description="Disordered" evidence="1">
    <location>
        <begin position="1"/>
        <end position="77"/>
    </location>
</feature>
<gene>
    <name evidence="3" type="ORF">AO440_004467</name>
    <name evidence="2" type="ORF">AO440_004539</name>
</gene>
<organism evidence="2 4">
    <name type="scientific">Candida glabrata</name>
    <name type="common">Yeast</name>
    <name type="synonym">Torulopsis glabrata</name>
    <dbReference type="NCBI Taxonomy" id="5478"/>
    <lineage>
        <taxon>Eukaryota</taxon>
        <taxon>Fungi</taxon>
        <taxon>Dikarya</taxon>
        <taxon>Ascomycota</taxon>
        <taxon>Saccharomycotina</taxon>
        <taxon>Saccharomycetes</taxon>
        <taxon>Saccharomycetales</taxon>
        <taxon>Saccharomycetaceae</taxon>
        <taxon>Nakaseomyces</taxon>
    </lineage>
</organism>
<feature type="compositionally biased region" description="Basic residues" evidence="1">
    <location>
        <begin position="9"/>
        <end position="21"/>
    </location>
</feature>
<sequence>MEQQPVAKQIKKNNGPRRRPKKSGEAKKANRNDQSDSGKKKPGVKDNNRRSRNKKNDKGKDFKVIQDDTTKQNNKVRDEQVSECEHLLNKSHGFKLFRKGDFINTYSFTFHDPSRTRSKDSNIRVRVQVPHDYPRNGLTLNIESKSRDTEVLQTICKNFKISSRNLTRQAVPIVSQLNMLVNSFDEYTVSNYAAFEDMKSQWFKSFEQRDQLEVVPALPKADVSVA</sequence>
<evidence type="ECO:0000313" key="4">
    <source>
        <dbReference type="Proteomes" id="UP000054886"/>
    </source>
</evidence>
<dbReference type="EMBL" id="LLZZ01000132">
    <property type="protein sequence ID" value="KTB01198.1"/>
    <property type="molecule type" value="Genomic_DNA"/>
</dbReference>